<keyword evidence="1" id="KW-1133">Transmembrane helix</keyword>
<reference evidence="2 3" key="3">
    <citation type="journal article" date="2008" name="Proc. Natl. Acad. Sci. U.S.A.">
        <title>2-Alkyl-4-hydroxymethylfuran-3-carboxylic acids, antibiotic production inducers discovered by Streptomyces coelicolor genome mining.</title>
        <authorList>
            <person name="Corre C."/>
            <person name="Song L."/>
            <person name="O'Rourke S."/>
            <person name="Chater K.F."/>
            <person name="Challis G.L."/>
        </authorList>
    </citation>
    <scope>NUCLEOTIDE SEQUENCE [LARGE SCALE GENOMIC DNA]</scope>
    <source>
        <strain evidence="3">ATCC BAA-471 / A3(2) / M145</strain>
    </source>
</reference>
<gene>
    <name evidence="2" type="ordered locus">SCP1.249c</name>
</gene>
<dbReference type="AlphaFoldDB" id="Q9ACR9"/>
<dbReference type="HOGENOM" id="CLU_2182395_0_0_11"/>
<feature type="transmembrane region" description="Helical" evidence="1">
    <location>
        <begin position="20"/>
        <end position="39"/>
    </location>
</feature>
<dbReference type="KEGG" id="sco:SCP1.249c"/>
<reference evidence="2 3" key="1">
    <citation type="journal article" date="1998" name="J. Bacteriol.">
        <title>Cloning and physical mapping of the EcoRI fragments of the giant linear plasmid SCP1.</title>
        <authorList>
            <person name="Redenbach M."/>
            <person name="Ikeda K."/>
            <person name="Yamasaki M."/>
            <person name="Kinashi H."/>
        </authorList>
    </citation>
    <scope>NUCLEOTIDE SEQUENCE [LARGE SCALE GENOMIC DNA]</scope>
    <source>
        <strain evidence="3">ATCC BAA-471 / A3(2) / M145</strain>
    </source>
</reference>
<dbReference type="Proteomes" id="UP000001973">
    <property type="component" value="Plasmid SCP1"/>
</dbReference>
<keyword evidence="3" id="KW-1185">Reference proteome</keyword>
<reference evidence="3" key="2">
    <citation type="journal article" date="2002" name="Nature">
        <title>Complete genome sequence of the model actinomycete Streptomyces coelicolor A3(2).</title>
        <authorList>
            <person name="Bentley S.D."/>
            <person name="Chater K.F."/>
            <person name="Cerdeno-Tarraga A.M."/>
            <person name="Challis G.L."/>
            <person name="Thomson N.R."/>
            <person name="James K.D."/>
            <person name="Harris D.E."/>
            <person name="Quail M.A."/>
            <person name="Kieser H."/>
            <person name="Harper D."/>
            <person name="Bateman A."/>
            <person name="Brown S."/>
            <person name="Chandra G."/>
            <person name="Chen C.W."/>
            <person name="Collins M."/>
            <person name="Cronin A."/>
            <person name="Fraser A."/>
            <person name="Goble A."/>
            <person name="Hidalgo J."/>
            <person name="Hornsby T."/>
            <person name="Howarth S."/>
            <person name="Huang C.H."/>
            <person name="Kieser T."/>
            <person name="Larke L."/>
            <person name="Murphy L."/>
            <person name="Oliver K."/>
            <person name="O'Neil S."/>
            <person name="Rabbinowitsch E."/>
            <person name="Rajandream M.A."/>
            <person name="Rutherford K."/>
            <person name="Rutter S."/>
            <person name="Seeger K."/>
            <person name="Saunders D."/>
            <person name="Sharp S."/>
            <person name="Squares R."/>
            <person name="Squares S."/>
            <person name="Taylor K."/>
            <person name="Warren T."/>
            <person name="Wietzorrek A."/>
            <person name="Woodward J."/>
            <person name="Barrell B.G."/>
            <person name="Parkhill J."/>
            <person name="Hopwood D.A."/>
        </authorList>
    </citation>
    <scope>NUCLEOTIDE SEQUENCE [LARGE SCALE GENOMIC DNA]</scope>
    <source>
        <strain evidence="3">ATCC BAA-471 / A3(2) / M145</strain>
    </source>
</reference>
<dbReference type="OrthoDB" id="4308006at2"/>
<dbReference type="STRING" id="100226.gene:17765759"/>
<sequence length="109" mass="12066">MPALVSLALGRGLDLLGTALGQWLPVLLLAAGVAGACWYRRARATPPAPRRLRNFTLLRTERADGTPVRYETTQPTGTKITQWVDGRQHELTDVQLEDGNYAAEPFDHR</sequence>
<protein>
    <submittedName>
        <fullName evidence="2">Membrane protein</fullName>
    </submittedName>
</protein>
<keyword evidence="1" id="KW-0812">Transmembrane</keyword>
<name>Q9ACR9_STRCO</name>
<evidence type="ECO:0000313" key="2">
    <source>
        <dbReference type="EMBL" id="CAC36775.1"/>
    </source>
</evidence>
<dbReference type="RefSeq" id="WP_011039551.1">
    <property type="nucleotide sequence ID" value="NC_003903.1"/>
</dbReference>
<evidence type="ECO:0000313" key="3">
    <source>
        <dbReference type="Proteomes" id="UP000001973"/>
    </source>
</evidence>
<proteinExistence type="predicted"/>
<organism evidence="2 3">
    <name type="scientific">Streptomyces coelicolor (strain ATCC BAA-471 / A3(2) / M145)</name>
    <dbReference type="NCBI Taxonomy" id="100226"/>
    <lineage>
        <taxon>Bacteria</taxon>
        <taxon>Bacillati</taxon>
        <taxon>Actinomycetota</taxon>
        <taxon>Actinomycetes</taxon>
        <taxon>Kitasatosporales</taxon>
        <taxon>Streptomycetaceae</taxon>
        <taxon>Streptomyces</taxon>
        <taxon>Streptomyces albidoflavus group</taxon>
    </lineage>
</organism>
<dbReference type="InParanoid" id="Q9ACR9"/>
<keyword evidence="1" id="KW-0472">Membrane</keyword>
<evidence type="ECO:0000256" key="1">
    <source>
        <dbReference type="SAM" id="Phobius"/>
    </source>
</evidence>
<geneLocation type="plasmid" evidence="3">
    <name>SCP1</name>
</geneLocation>
<dbReference type="EMBL" id="AL589148">
    <property type="protein sequence ID" value="CAC36775.1"/>
    <property type="molecule type" value="Genomic_DNA"/>
</dbReference>
<accession>Q9ACR9</accession>
<reference evidence="2 3" key="4">
    <citation type="journal article" date="2009" name="Mol. Microbiol.">
        <title>Extracellular signalling, translational control, two repressors and an activator all contribute to the regulation of methylenomycin production in Streptomyces coelicolor.</title>
        <authorList>
            <person name="O'Rourke S."/>
            <person name="Wietzorrek A."/>
            <person name="Fowler K."/>
            <person name="Corre C."/>
            <person name="Challis G.L."/>
            <person name="Chater K.F."/>
        </authorList>
    </citation>
    <scope>NUCLEOTIDE SEQUENCE [LARGE SCALE GENOMIC DNA]</scope>
    <source>
        <strain evidence="3">ATCC BAA-471 / A3(2) / M145</strain>
    </source>
</reference>